<accession>A0A150WTI0</accession>
<evidence type="ECO:0000313" key="3">
    <source>
        <dbReference type="Proteomes" id="UP000075391"/>
    </source>
</evidence>
<gene>
    <name evidence="2" type="ORF">AZI85_16290</name>
</gene>
<comment type="caution">
    <text evidence="2">The sequence shown here is derived from an EMBL/GenBank/DDBJ whole genome shotgun (WGS) entry which is preliminary data.</text>
</comment>
<reference evidence="2 3" key="1">
    <citation type="submission" date="2016-03" db="EMBL/GenBank/DDBJ databases">
        <authorList>
            <person name="Ploux O."/>
        </authorList>
    </citation>
    <scope>NUCLEOTIDE SEQUENCE [LARGE SCALE GENOMIC DNA]</scope>
    <source>
        <strain evidence="2 3">BER2</strain>
    </source>
</reference>
<dbReference type="Proteomes" id="UP000075391">
    <property type="component" value="Unassembled WGS sequence"/>
</dbReference>
<evidence type="ECO:0000313" key="2">
    <source>
        <dbReference type="EMBL" id="KYG69807.1"/>
    </source>
</evidence>
<sequence length="218" mass="23098">MKTSFFNKSVMGILVLAALSLSACAKKESSATRVAGRSNTPAVTQPNAVNSCGNTSMNVGKIYDYTNSGAFESQVKSFISATLDPQTLGTISGNINDKTGIDFFGAFKFDSSGNLVAGSSTVLIKIFDSYAGQSYNGQVIQPYQVEFSAAASGTINRNTRQFTVKFSDSYGDIVFQGQYDGTLAQGNVTYQNRTAVNGYSPASGTLGQFKAYTCALIQ</sequence>
<feature type="signal peptide" evidence="1">
    <location>
        <begin position="1"/>
        <end position="25"/>
    </location>
</feature>
<dbReference type="EMBL" id="LUKF01000006">
    <property type="protein sequence ID" value="KYG69807.1"/>
    <property type="molecule type" value="Genomic_DNA"/>
</dbReference>
<name>A0A150WTI0_BDEBC</name>
<evidence type="ECO:0008006" key="4">
    <source>
        <dbReference type="Google" id="ProtNLM"/>
    </source>
</evidence>
<dbReference type="RefSeq" id="WP_063243159.1">
    <property type="nucleotide sequence ID" value="NZ_LUKF01000006.1"/>
</dbReference>
<dbReference type="PROSITE" id="PS51257">
    <property type="entry name" value="PROKAR_LIPOPROTEIN"/>
    <property type="match status" value="1"/>
</dbReference>
<dbReference type="AlphaFoldDB" id="A0A150WTI0"/>
<keyword evidence="1" id="KW-0732">Signal</keyword>
<feature type="chain" id="PRO_5007573686" description="Lipoprotein" evidence="1">
    <location>
        <begin position="26"/>
        <end position="218"/>
    </location>
</feature>
<dbReference type="OrthoDB" id="5294490at2"/>
<protein>
    <recommendedName>
        <fullName evidence="4">Lipoprotein</fullName>
    </recommendedName>
</protein>
<evidence type="ECO:0000256" key="1">
    <source>
        <dbReference type="SAM" id="SignalP"/>
    </source>
</evidence>
<organism evidence="2 3">
    <name type="scientific">Bdellovibrio bacteriovorus</name>
    <dbReference type="NCBI Taxonomy" id="959"/>
    <lineage>
        <taxon>Bacteria</taxon>
        <taxon>Pseudomonadati</taxon>
        <taxon>Bdellovibrionota</taxon>
        <taxon>Bdellovibrionia</taxon>
        <taxon>Bdellovibrionales</taxon>
        <taxon>Pseudobdellovibrionaceae</taxon>
        <taxon>Bdellovibrio</taxon>
    </lineage>
</organism>
<proteinExistence type="predicted"/>